<keyword evidence="4 6" id="KW-1133">Transmembrane helix</keyword>
<evidence type="ECO:0000256" key="3">
    <source>
        <dbReference type="ARBA" id="ARBA00022692"/>
    </source>
</evidence>
<evidence type="ECO:0000256" key="2">
    <source>
        <dbReference type="ARBA" id="ARBA00022475"/>
    </source>
</evidence>
<feature type="transmembrane region" description="Helical" evidence="6">
    <location>
        <begin position="253"/>
        <end position="274"/>
    </location>
</feature>
<dbReference type="AlphaFoldDB" id="H3ZB64"/>
<dbReference type="Proteomes" id="UP000012046">
    <property type="component" value="Unassembled WGS sequence"/>
</dbReference>
<evidence type="ECO:0000256" key="6">
    <source>
        <dbReference type="SAM" id="Phobius"/>
    </source>
</evidence>
<evidence type="ECO:0000259" key="7">
    <source>
        <dbReference type="Pfam" id="PF02687"/>
    </source>
</evidence>
<feature type="domain" description="ABC3 transporter permease C-terminal" evidence="7">
    <location>
        <begin position="704"/>
        <end position="817"/>
    </location>
</feature>
<dbReference type="STRING" id="1129374.AJE_02846"/>
<evidence type="ECO:0000313" key="9">
    <source>
        <dbReference type="Proteomes" id="UP000012046"/>
    </source>
</evidence>
<feature type="transmembrane region" description="Helical" evidence="6">
    <location>
        <begin position="412"/>
        <end position="435"/>
    </location>
</feature>
<keyword evidence="3 6" id="KW-0812">Transmembrane</keyword>
<evidence type="ECO:0000256" key="4">
    <source>
        <dbReference type="ARBA" id="ARBA00022989"/>
    </source>
</evidence>
<feature type="transmembrane region" description="Helical" evidence="6">
    <location>
        <begin position="306"/>
        <end position="327"/>
    </location>
</feature>
<sequence>MATAIAWRLFWRELKRGELWVIAFALFLAVFSVVSLSGITQSVKSALEQRSAHFIAADRVLASSQPFDPRIVALAKDMGLGVAQQMQFDSMLFSSSQMQLATIKAVSGDYPLRGELILHRSQSVTTGPVAELNPGELYLEARLFDLLQVALGEQLELGNSRLTVAGIIVNEPDAPLSVFGGNPRVLMHLEDVAATDIVQPGSRIGYRYLFAGTNSQLERFQKEVSPLLTVHQRWRDRDEQSALGSALDRAERFLLLAGLLGIVLAACAAAVAAGRYSQRHAQAVAIIKALGATTAQVRLIYFSHLILVVLFSLLLGLVAGQLILVAVEQGIRFYIGDFRPEFSFRPLWLGALTCIACALLFAARPLWRLTVTPAIQVLKQPLTPLTIDKLQLVTGAVAVYGLMWLFAADWFISLGLFLICAVFVAVLLGIAVLMVKAAKPVAAGQSSAGKLALANLRRRLWANSFQLITFTLALFLALLLYFVRAELIGQWQQQIPPGAPNHFLVNLSEAQRTELSEFAAEHQLQTDTFYPVVRGRLVQLNEQVFREEATKDDRSQQRTGIGRELNLTWLEQLPPANKVIAGQWFSQQAKAEVSVESELSERLGLKLGDTLHFSIGGQPVRAEVTSIRQVDWNSLQPNFYMILSPDLLAGFPASYITAFYLEPERYTVINQLSRLMPTVTVISVEAIIRQVQDIIAQVTLALSFILIIIGLSAILVLVAQVQATLEQREQELAILRTLGARYPFLRNALLLEFTFLGALAGILATVLAEVLLLTLQQRLFDLPFSPHYALWWLGPLSGAILVSLLGWWQLRKLLNIPGAVLIRRVIQS</sequence>
<name>H3ZB64_9ALTE</name>
<feature type="transmembrane region" description="Helical" evidence="6">
    <location>
        <begin position="744"/>
        <end position="768"/>
    </location>
</feature>
<keyword evidence="5 6" id="KW-0472">Membrane</keyword>
<feature type="transmembrane region" description="Helical" evidence="6">
    <location>
        <begin position="347"/>
        <end position="367"/>
    </location>
</feature>
<gene>
    <name evidence="8" type="ORF">AJE_02846</name>
</gene>
<feature type="transmembrane region" description="Helical" evidence="6">
    <location>
        <begin position="788"/>
        <end position="808"/>
    </location>
</feature>
<keyword evidence="2" id="KW-1003">Cell membrane</keyword>
<dbReference type="PANTHER" id="PTHR30287">
    <property type="entry name" value="MEMBRANE COMPONENT OF PREDICTED ABC SUPERFAMILY METABOLITE UPTAKE TRANSPORTER"/>
    <property type="match status" value="1"/>
</dbReference>
<accession>H3ZB64</accession>
<keyword evidence="9" id="KW-1185">Reference proteome</keyword>
<comment type="subcellular location">
    <subcellularLocation>
        <location evidence="1">Cell membrane</location>
        <topology evidence="1">Multi-pass membrane protein</topology>
    </subcellularLocation>
</comment>
<feature type="transmembrane region" description="Helical" evidence="6">
    <location>
        <begin position="387"/>
        <end position="406"/>
    </location>
</feature>
<protein>
    <submittedName>
        <fullName evidence="8">ABC transporter permease</fullName>
    </submittedName>
</protein>
<feature type="transmembrane region" description="Helical" evidence="6">
    <location>
        <begin position="460"/>
        <end position="483"/>
    </location>
</feature>
<organism evidence="8 9">
    <name type="scientific">Alishewanella jeotgali KCTC 22429</name>
    <dbReference type="NCBI Taxonomy" id="1129374"/>
    <lineage>
        <taxon>Bacteria</taxon>
        <taxon>Pseudomonadati</taxon>
        <taxon>Pseudomonadota</taxon>
        <taxon>Gammaproteobacteria</taxon>
        <taxon>Alteromonadales</taxon>
        <taxon>Alteromonadaceae</taxon>
        <taxon>Alishewanella</taxon>
    </lineage>
</organism>
<dbReference type="EMBL" id="AHTH01000005">
    <property type="protein sequence ID" value="EHR42178.1"/>
    <property type="molecule type" value="Genomic_DNA"/>
</dbReference>
<evidence type="ECO:0000256" key="1">
    <source>
        <dbReference type="ARBA" id="ARBA00004651"/>
    </source>
</evidence>
<comment type="caution">
    <text evidence="8">The sequence shown here is derived from an EMBL/GenBank/DDBJ whole genome shotgun (WGS) entry which is preliminary data.</text>
</comment>
<dbReference type="PATRIC" id="fig|1129374.4.peg.575"/>
<evidence type="ECO:0000313" key="8">
    <source>
        <dbReference type="EMBL" id="EHR42178.1"/>
    </source>
</evidence>
<dbReference type="GO" id="GO:0005886">
    <property type="term" value="C:plasma membrane"/>
    <property type="evidence" value="ECO:0007669"/>
    <property type="project" value="UniProtKB-SubCell"/>
</dbReference>
<evidence type="ECO:0000256" key="5">
    <source>
        <dbReference type="ARBA" id="ARBA00023136"/>
    </source>
</evidence>
<dbReference type="InterPro" id="IPR038766">
    <property type="entry name" value="Membrane_comp_ABC_pdt"/>
</dbReference>
<reference evidence="8 9" key="1">
    <citation type="journal article" date="2012" name="J. Bacteriol.">
        <title>Genome Sequence of Extracellular-Protease-Producing Alishewanella jeotgali Isolated from Traditional Korean Fermented Seafood.</title>
        <authorList>
            <person name="Jung J."/>
            <person name="Chun J."/>
            <person name="Park W."/>
        </authorList>
    </citation>
    <scope>NUCLEOTIDE SEQUENCE [LARGE SCALE GENOMIC DNA]</scope>
    <source>
        <strain evidence="8 9">KCTC 22429</strain>
    </source>
</reference>
<proteinExistence type="predicted"/>
<dbReference type="eggNOG" id="COG3127">
    <property type="taxonomic scope" value="Bacteria"/>
</dbReference>
<dbReference type="InterPro" id="IPR003838">
    <property type="entry name" value="ABC3_permease_C"/>
</dbReference>
<feature type="domain" description="ABC3 transporter permease C-terminal" evidence="7">
    <location>
        <begin position="257"/>
        <end position="370"/>
    </location>
</feature>
<feature type="transmembrane region" description="Helical" evidence="6">
    <location>
        <begin position="700"/>
        <end position="723"/>
    </location>
</feature>
<dbReference type="RefSeq" id="WP_008949583.1">
    <property type="nucleotide sequence ID" value="NZ_AHTH01000005.1"/>
</dbReference>
<dbReference type="PANTHER" id="PTHR30287:SF1">
    <property type="entry name" value="INNER MEMBRANE PROTEIN"/>
    <property type="match status" value="1"/>
</dbReference>
<dbReference type="Pfam" id="PF02687">
    <property type="entry name" value="FtsX"/>
    <property type="match status" value="2"/>
</dbReference>
<feature type="transmembrane region" description="Helical" evidence="6">
    <location>
        <begin position="20"/>
        <end position="40"/>
    </location>
</feature>